<dbReference type="GO" id="GO:0006999">
    <property type="term" value="P:nuclear pore organization"/>
    <property type="evidence" value="ECO:0007669"/>
    <property type="project" value="TreeGrafter"/>
</dbReference>
<evidence type="ECO:0008006" key="9">
    <source>
        <dbReference type="Google" id="ProtNLM"/>
    </source>
</evidence>
<dbReference type="Pfam" id="PF24312">
    <property type="entry name" value="Ig-like_POM152"/>
    <property type="match status" value="2"/>
</dbReference>
<feature type="transmembrane region" description="Helical" evidence="1">
    <location>
        <begin position="36"/>
        <end position="54"/>
    </location>
</feature>
<dbReference type="InterPro" id="IPR056543">
    <property type="entry name" value="Ig-like_POM152_9th"/>
</dbReference>
<gene>
    <name evidence="7" type="ORF">K457DRAFT_31334</name>
</gene>
<dbReference type="PANTHER" id="PTHR28206:SF1">
    <property type="entry name" value="NUCLEOPORIN POM152"/>
    <property type="match status" value="1"/>
</dbReference>
<dbReference type="STRING" id="1314771.A0A197K301"/>
<keyword evidence="1" id="KW-1133">Transmembrane helix</keyword>
<dbReference type="InterPro" id="IPR056544">
    <property type="entry name" value="Ig_POM152"/>
</dbReference>
<feature type="domain" description="Nucleoporin POM152 N-terminal transmembrane" evidence="3">
    <location>
        <begin position="30"/>
        <end position="114"/>
    </location>
</feature>
<name>A0A197K301_9FUNG</name>
<evidence type="ECO:0000259" key="2">
    <source>
        <dbReference type="Pfam" id="PF23664"/>
    </source>
</evidence>
<dbReference type="Pfam" id="PF24519">
    <property type="entry name" value="Ig-like_Pom152_1"/>
    <property type="match status" value="1"/>
</dbReference>
<evidence type="ECO:0000259" key="5">
    <source>
        <dbReference type="Pfam" id="PF24519"/>
    </source>
</evidence>
<feature type="domain" description="Nucleoporin POM152 Ig-like" evidence="4">
    <location>
        <begin position="416"/>
        <end position="512"/>
    </location>
</feature>
<evidence type="ECO:0000259" key="3">
    <source>
        <dbReference type="Pfam" id="PF24097"/>
    </source>
</evidence>
<evidence type="ECO:0000259" key="4">
    <source>
        <dbReference type="Pfam" id="PF24312"/>
    </source>
</evidence>
<feature type="transmembrane region" description="Helical" evidence="1">
    <location>
        <begin position="97"/>
        <end position="115"/>
    </location>
</feature>
<accession>A0A197K301</accession>
<dbReference type="GO" id="GO:0006606">
    <property type="term" value="P:protein import into nucleus"/>
    <property type="evidence" value="ECO:0007669"/>
    <property type="project" value="TreeGrafter"/>
</dbReference>
<dbReference type="OrthoDB" id="5529162at2759"/>
<keyword evidence="1" id="KW-0472">Membrane</keyword>
<dbReference type="Pfam" id="PF23664">
    <property type="entry name" value="Ig_Pom152"/>
    <property type="match status" value="2"/>
</dbReference>
<organism evidence="7 8">
    <name type="scientific">Linnemannia elongata AG-77</name>
    <dbReference type="NCBI Taxonomy" id="1314771"/>
    <lineage>
        <taxon>Eukaryota</taxon>
        <taxon>Fungi</taxon>
        <taxon>Fungi incertae sedis</taxon>
        <taxon>Mucoromycota</taxon>
        <taxon>Mortierellomycotina</taxon>
        <taxon>Mortierellomycetes</taxon>
        <taxon>Mortierellales</taxon>
        <taxon>Mortierellaceae</taxon>
        <taxon>Linnemannia</taxon>
    </lineage>
</organism>
<feature type="transmembrane region" description="Helical" evidence="1">
    <location>
        <begin position="66"/>
        <end position="85"/>
    </location>
</feature>
<reference evidence="7 8" key="1">
    <citation type="submission" date="2016-05" db="EMBL/GenBank/DDBJ databases">
        <title>Genome sequencing reveals origins of a unique bacterial endosymbiosis in the earliest lineages of terrestrial Fungi.</title>
        <authorList>
            <consortium name="DOE Joint Genome Institute"/>
            <person name="Uehling J."/>
            <person name="Gryganskyi A."/>
            <person name="Hameed K."/>
            <person name="Tschaplinski T."/>
            <person name="Misztal P."/>
            <person name="Wu S."/>
            <person name="Desiro A."/>
            <person name="Vande Pol N."/>
            <person name="Du Z.-Y."/>
            <person name="Zienkiewicz A."/>
            <person name="Zienkiewicz K."/>
            <person name="Morin E."/>
            <person name="Tisserant E."/>
            <person name="Splivallo R."/>
            <person name="Hainaut M."/>
            <person name="Henrissat B."/>
            <person name="Ohm R."/>
            <person name="Kuo A."/>
            <person name="Yan J."/>
            <person name="Lipzen A."/>
            <person name="Nolan M."/>
            <person name="Labutti K."/>
            <person name="Barry K."/>
            <person name="Goldstein A."/>
            <person name="Labbe J."/>
            <person name="Schadt C."/>
            <person name="Tuskan G."/>
            <person name="Grigoriev I."/>
            <person name="Martin F."/>
            <person name="Vilgalys R."/>
            <person name="Bonito G."/>
        </authorList>
    </citation>
    <scope>NUCLEOTIDE SEQUENCE [LARGE SCALE GENOMIC DNA]</scope>
    <source>
        <strain evidence="7 8">AG-77</strain>
    </source>
</reference>
<evidence type="ECO:0000259" key="6">
    <source>
        <dbReference type="Pfam" id="PF24527"/>
    </source>
</evidence>
<dbReference type="InterPro" id="IPR056542">
    <property type="entry name" value="Ig-like_POM152_1st"/>
</dbReference>
<evidence type="ECO:0000313" key="8">
    <source>
        <dbReference type="Proteomes" id="UP000078512"/>
    </source>
</evidence>
<feature type="domain" description="Nucleoporin POM152 immunoglobulin-like" evidence="2">
    <location>
        <begin position="518"/>
        <end position="620"/>
    </location>
</feature>
<proteinExistence type="predicted"/>
<dbReference type="InterPro" id="IPR037701">
    <property type="entry name" value="Pom152"/>
</dbReference>
<dbReference type="Pfam" id="PF24527">
    <property type="entry name" value="Ig-like_Pom152_9"/>
    <property type="match status" value="1"/>
</dbReference>
<feature type="domain" description="Nucleoporin POM152 Ig-like" evidence="4">
    <location>
        <begin position="720"/>
        <end position="801"/>
    </location>
</feature>
<dbReference type="AlphaFoldDB" id="A0A197K301"/>
<evidence type="ECO:0000313" key="7">
    <source>
        <dbReference type="EMBL" id="OAQ30834.1"/>
    </source>
</evidence>
<keyword evidence="1" id="KW-0812">Transmembrane</keyword>
<sequence length="1238" mass="138606">MSTPVPLKSSAARPQSAFQSNARIPLEYCDGPTQRIYAVSAFVFLQAMKLYYWLGIARSDYAAEFFGFILWLALDVAFLMALNYLRIPWLELPVIRMLIALFTLAIINFVLFTASEISPTAIARSSASKVWGYVGLPGWSRGEDLSFRNHDEHLQGRHTVLLKPYSSAILNPDGQCFCVPDVSLPVLDQPEIPIVFNGSEPHYLEYTITSFETGQTTLHKLTGPFKESSTVLHKARANQEGAKTVYNLRANAPGSYKLLKIHDKDRVHIRFNHDKEVFVVNCPEARIENHKDTLDRCSGKGDVDIPIVVRGLPPWTVTYRRRSPKKETQELLIESEPEGYSSPFLKGWAQPESPNYSWAKQHEMNLSVSLGLSNPGDYSFQVTMVKDGCGNVIDLQGLVARNLREPEIQHVHVRERPSVAMLCDPRRPIKIVDMGDSPSVDIGLHIKRGSAPFQIGYVYQKTDLDEPHAMKDIQVSKDNDKPRIVATKPGLYTLSHIKDAYCEGEIELPRDCSVTVATLPTVDIVSHPINDSCVGAIGVTVDATFTGEGPWEVCFEVWRNGQLKKQNVCHSSPKPRLNLELKPDLSGNFKYIFKTVSDKNYPPIKVNLPPILQNIHPQPSAAFVSGQTGLKTCRGSSEKLDVELYGTGPWDIEYRVIRGTASQLYSQRNITEKTTTLVLPPFEREGIYSIDLGRVTDLANGCQKDLKVADVAVEVSNGPPTASFQCDTPKEFAEGDQVDLPIHLTGGSPWFLTYKLEGEESVSAAKSESRNALVTVSKPGIYELKTVSDSFCEGEVVEQAHRCEVVYSKRPTMNLMIDSIRFRGGPRENVPEGEVAPSERISRDGDHFDLPAVCLNADRTLELRLTGKAPFELRYKRIHKSPRKNDEVIELVERSQHSTMRIPIITEKSGTVLYQFVTLSDATYSNVEVRHEKKAVVFKHVVRSPPRATLVNTAKREYCKNEITGEKEKIAIKIEGGSGPYSLAIEIERPDQPVAKIYEHDVYPRNGLYEWILPAIFVDTGMYVVSVVRVADASGCSGGDASSVNFEVLDTPGITPKKHIPDNCVGDKIEYIVHGRDTPIEVSYSLDESKHTKTLQPGQLFSYQAARPGLFKITKVCQTISKKECCTQPKYEMKAQFWAIPTVKVANGDNLITDLREGDRAEVVATFVGEPPFSWRYARMEAVYDEKHQAKHGKRPKILDTHTERNIQGYTDTFTTLTEGTIVPIWIKDKHCQFGKEF</sequence>
<dbReference type="InterPro" id="IPR056541">
    <property type="entry name" value="Ig-like_POM152"/>
</dbReference>
<protein>
    <recommendedName>
        <fullName evidence="9">Nucleoporin Pom152</fullName>
    </recommendedName>
</protein>
<feature type="domain" description="Nucleoporin POM152 immunoglobulin-like" evidence="2">
    <location>
        <begin position="860"/>
        <end position="937"/>
    </location>
</feature>
<dbReference type="GO" id="GO:0070762">
    <property type="term" value="C:nuclear pore transmembrane ring"/>
    <property type="evidence" value="ECO:0007669"/>
    <property type="project" value="TreeGrafter"/>
</dbReference>
<dbReference type="Proteomes" id="UP000078512">
    <property type="component" value="Unassembled WGS sequence"/>
</dbReference>
<feature type="domain" description="Nucleoporin POM152 first Ig-like" evidence="5">
    <location>
        <begin position="167"/>
        <end position="279"/>
    </location>
</feature>
<evidence type="ECO:0000256" key="1">
    <source>
        <dbReference type="SAM" id="Phobius"/>
    </source>
</evidence>
<dbReference type="EMBL" id="KV442033">
    <property type="protein sequence ID" value="OAQ30834.1"/>
    <property type="molecule type" value="Genomic_DNA"/>
</dbReference>
<dbReference type="PANTHER" id="PTHR28206">
    <property type="entry name" value="NUCLEOPORIN POM152"/>
    <property type="match status" value="1"/>
</dbReference>
<dbReference type="GO" id="GO:0017056">
    <property type="term" value="F:structural constituent of nuclear pore"/>
    <property type="evidence" value="ECO:0007669"/>
    <property type="project" value="InterPro"/>
</dbReference>
<keyword evidence="8" id="KW-1185">Reference proteome</keyword>
<feature type="domain" description="Nucleoporin POM152 ninth Ig-like" evidence="6">
    <location>
        <begin position="1052"/>
        <end position="1125"/>
    </location>
</feature>
<dbReference type="InterPro" id="IPR056540">
    <property type="entry name" value="TMD_POM152"/>
</dbReference>
<dbReference type="Pfam" id="PF24097">
    <property type="entry name" value="TMD_POM152"/>
    <property type="match status" value="1"/>
</dbReference>